<organism evidence="1 2">
    <name type="scientific">Solimonas marina</name>
    <dbReference type="NCBI Taxonomy" id="2714601"/>
    <lineage>
        <taxon>Bacteria</taxon>
        <taxon>Pseudomonadati</taxon>
        <taxon>Pseudomonadota</taxon>
        <taxon>Gammaproteobacteria</taxon>
        <taxon>Nevskiales</taxon>
        <taxon>Nevskiaceae</taxon>
        <taxon>Solimonas</taxon>
    </lineage>
</organism>
<dbReference type="SUPFAM" id="SSF53448">
    <property type="entry name" value="Nucleotide-diphospho-sugar transferases"/>
    <property type="match status" value="1"/>
</dbReference>
<reference evidence="1" key="1">
    <citation type="submission" date="2020-03" db="EMBL/GenBank/DDBJ databases">
        <title>Solimonas marina sp. nov., isolated from deep seawater of the Pacific Ocean.</title>
        <authorList>
            <person name="Liu X."/>
            <person name="Lai Q."/>
            <person name="Sun F."/>
            <person name="Gai Y."/>
            <person name="Li G."/>
            <person name="Shao Z."/>
        </authorList>
    </citation>
    <scope>NUCLEOTIDE SEQUENCE</scope>
    <source>
        <strain evidence="1">C16B3</strain>
    </source>
</reference>
<dbReference type="AlphaFoldDB" id="A0A969WBP7"/>
<keyword evidence="1" id="KW-0808">Transferase</keyword>
<gene>
    <name evidence="1" type="ORF">G7Y82_14910</name>
</gene>
<accession>A0A969WBP7</accession>
<dbReference type="Gene3D" id="3.90.550.10">
    <property type="entry name" value="Spore Coat Polysaccharide Biosynthesis Protein SpsA, Chain A"/>
    <property type="match status" value="1"/>
</dbReference>
<evidence type="ECO:0000313" key="2">
    <source>
        <dbReference type="Proteomes" id="UP000653472"/>
    </source>
</evidence>
<name>A0A969WBP7_9GAMM</name>
<dbReference type="InterPro" id="IPR029044">
    <property type="entry name" value="Nucleotide-diphossugar_trans"/>
</dbReference>
<proteinExistence type="predicted"/>
<comment type="caution">
    <text evidence="1">The sequence shown here is derived from an EMBL/GenBank/DDBJ whole genome shotgun (WGS) entry which is preliminary data.</text>
</comment>
<evidence type="ECO:0000313" key="1">
    <source>
        <dbReference type="EMBL" id="NKF23608.1"/>
    </source>
</evidence>
<keyword evidence="2" id="KW-1185">Reference proteome</keyword>
<sequence length="285" mass="33045">MREPFVKIFAGCDPNDCDLEQMMVLEHSVRKRSSLPVEIEWMRLSRDPASHWYSDPSRGEGWRTERWATPFSGFRWGVPSRCGYEGRAIYMDTDMLVLGDIAELWTMPMPAPAVFAARTDLDMPRYCVMLWDCAAAREILPDVEQLRARPEAHREMTRWCAEHRERVQAMDPAFNNIDGEDGPADAIKILHYSDMGTQFTHERTFARLHAEGRSHWFDGKVMRHPRSDLAALFEAEYQDALAAGRSPDDYRAQPIFGDFPKKSERRHKGNPVTRPAFSWRRLFGH</sequence>
<dbReference type="EMBL" id="JAAVXB010000009">
    <property type="protein sequence ID" value="NKF23608.1"/>
    <property type="molecule type" value="Genomic_DNA"/>
</dbReference>
<dbReference type="RefSeq" id="WP_168148939.1">
    <property type="nucleotide sequence ID" value="NZ_JAAVXB010000009.1"/>
</dbReference>
<dbReference type="Proteomes" id="UP000653472">
    <property type="component" value="Unassembled WGS sequence"/>
</dbReference>
<protein>
    <submittedName>
        <fullName evidence="1">Glycosyl transferase</fullName>
    </submittedName>
</protein>
<dbReference type="GO" id="GO:0016740">
    <property type="term" value="F:transferase activity"/>
    <property type="evidence" value="ECO:0007669"/>
    <property type="project" value="UniProtKB-KW"/>
</dbReference>